<protein>
    <recommendedName>
        <fullName evidence="4">Lipoprotein</fullName>
    </recommendedName>
</protein>
<evidence type="ECO:0000256" key="1">
    <source>
        <dbReference type="SAM" id="MobiDB-lite"/>
    </source>
</evidence>
<accession>A0ABZ2M8G0</accession>
<feature type="compositionally biased region" description="Gly residues" evidence="1">
    <location>
        <begin position="184"/>
        <end position="202"/>
    </location>
</feature>
<reference evidence="2 3" key="1">
    <citation type="submission" date="2021-12" db="EMBL/GenBank/DDBJ databases">
        <title>Discovery of the Pendulisporaceae a myxobacterial family with distinct sporulation behavior and unique specialized metabolism.</title>
        <authorList>
            <person name="Garcia R."/>
            <person name="Popoff A."/>
            <person name="Bader C.D."/>
            <person name="Loehr J."/>
            <person name="Walesch S."/>
            <person name="Walt C."/>
            <person name="Boldt J."/>
            <person name="Bunk B."/>
            <person name="Haeckl F.J.F.P.J."/>
            <person name="Gunesch A.P."/>
            <person name="Birkelbach J."/>
            <person name="Nuebel U."/>
            <person name="Pietschmann T."/>
            <person name="Bach T."/>
            <person name="Mueller R."/>
        </authorList>
    </citation>
    <scope>NUCLEOTIDE SEQUENCE [LARGE SCALE GENOMIC DNA]</scope>
    <source>
        <strain evidence="2 3">MSr11954</strain>
    </source>
</reference>
<evidence type="ECO:0000313" key="3">
    <source>
        <dbReference type="Proteomes" id="UP001370348"/>
    </source>
</evidence>
<name>A0ABZ2M8G0_9BACT</name>
<dbReference type="RefSeq" id="WP_394828424.1">
    <property type="nucleotide sequence ID" value="NZ_CP089984.1"/>
</dbReference>
<evidence type="ECO:0000313" key="2">
    <source>
        <dbReference type="EMBL" id="WXB18798.1"/>
    </source>
</evidence>
<organism evidence="2 3">
    <name type="scientific">Pendulispora albinea</name>
    <dbReference type="NCBI Taxonomy" id="2741071"/>
    <lineage>
        <taxon>Bacteria</taxon>
        <taxon>Pseudomonadati</taxon>
        <taxon>Myxococcota</taxon>
        <taxon>Myxococcia</taxon>
        <taxon>Myxococcales</taxon>
        <taxon>Sorangiineae</taxon>
        <taxon>Pendulisporaceae</taxon>
        <taxon>Pendulispora</taxon>
    </lineage>
</organism>
<evidence type="ECO:0008006" key="4">
    <source>
        <dbReference type="Google" id="ProtNLM"/>
    </source>
</evidence>
<dbReference type="EMBL" id="CP089984">
    <property type="protein sequence ID" value="WXB18798.1"/>
    <property type="molecule type" value="Genomic_DNA"/>
</dbReference>
<keyword evidence="3" id="KW-1185">Reference proteome</keyword>
<dbReference type="Proteomes" id="UP001370348">
    <property type="component" value="Chromosome"/>
</dbReference>
<sequence>MKPWSAVFIGITVVGSMAIGCSSSSDDPAATPKLSGTYQATSPGAITEITFYDSAHYFLWRSPCSQQEKCLESGSYEINAAGTELALTDVDTGQTNVLPFEAKNVQNGGNSTRLRAQDMVVPLGDPLVGGGGGSLIGGGSGGSLVGDGGSIAGNGGNLMELIQALIQAFTAAGQSFSKGDKGDGNGGGSGGGADAGQGGGESNQGNTSKRVDLKYEGTCQFLRNCSTYSKNMPEGEVSWGCPGPKACSDSDPWVAAPSRSYCGTSSSVKTATMCAANGKCVSVNIRDTSVSGDWEAGNAVMSALGLPKGITKSEPPNCAGYGGGRVTVTY</sequence>
<proteinExistence type="predicted"/>
<feature type="region of interest" description="Disordered" evidence="1">
    <location>
        <begin position="177"/>
        <end position="209"/>
    </location>
</feature>
<dbReference type="PROSITE" id="PS51257">
    <property type="entry name" value="PROKAR_LIPOPROTEIN"/>
    <property type="match status" value="1"/>
</dbReference>
<gene>
    <name evidence="2" type="ORF">LZC94_16365</name>
</gene>